<dbReference type="Proteomes" id="UP000660675">
    <property type="component" value="Unassembled WGS sequence"/>
</dbReference>
<gene>
    <name evidence="1" type="ORF">GCM10015535_00090</name>
</gene>
<reference evidence="2" key="1">
    <citation type="journal article" date="2019" name="Int. J. Syst. Evol. Microbiol.">
        <title>The Global Catalogue of Microorganisms (GCM) 10K type strain sequencing project: providing services to taxonomists for standard genome sequencing and annotation.</title>
        <authorList>
            <consortium name="The Broad Institute Genomics Platform"/>
            <consortium name="The Broad Institute Genome Sequencing Center for Infectious Disease"/>
            <person name="Wu L."/>
            <person name="Ma J."/>
        </authorList>
    </citation>
    <scope>NUCLEOTIDE SEQUENCE [LARGE SCALE GENOMIC DNA]</scope>
    <source>
        <strain evidence="2">JCM 4376</strain>
    </source>
</reference>
<organism evidence="1 2">
    <name type="scientific">Streptomyces gelaticus</name>
    <dbReference type="NCBI Taxonomy" id="285446"/>
    <lineage>
        <taxon>Bacteria</taxon>
        <taxon>Bacillati</taxon>
        <taxon>Actinomycetota</taxon>
        <taxon>Actinomycetes</taxon>
        <taxon>Kitasatosporales</taxon>
        <taxon>Streptomycetaceae</taxon>
        <taxon>Streptomyces</taxon>
    </lineage>
</organism>
<comment type="caution">
    <text evidence="1">The sequence shown here is derived from an EMBL/GenBank/DDBJ whole genome shotgun (WGS) entry which is preliminary data.</text>
</comment>
<sequence>MKLTPLLVPSGVVTVICTVPVPAGASAVILVADTTVNEADGVPPKATAVAPVKPVPVSVTTVPAAPEEGLRVVMTGAAAAADGRMV</sequence>
<evidence type="ECO:0000313" key="1">
    <source>
        <dbReference type="EMBL" id="GGV73214.1"/>
    </source>
</evidence>
<proteinExistence type="predicted"/>
<dbReference type="EMBL" id="BMTF01000001">
    <property type="protein sequence ID" value="GGV73214.1"/>
    <property type="molecule type" value="Genomic_DNA"/>
</dbReference>
<protein>
    <submittedName>
        <fullName evidence="1">Uncharacterized protein</fullName>
    </submittedName>
</protein>
<name>A0ABQ2VPV6_9ACTN</name>
<evidence type="ECO:0000313" key="2">
    <source>
        <dbReference type="Proteomes" id="UP000660675"/>
    </source>
</evidence>
<keyword evidence="2" id="KW-1185">Reference proteome</keyword>
<accession>A0ABQ2VPV6</accession>